<name>A0A090YU35_9BACI</name>
<dbReference type="PATRIC" id="fig|1405.8.peg.4646"/>
<gene>
    <name evidence="1" type="ORF">DJ93_4513</name>
</gene>
<evidence type="ECO:0000313" key="2">
    <source>
        <dbReference type="Proteomes" id="UP000029389"/>
    </source>
</evidence>
<dbReference type="Proteomes" id="UP000029389">
    <property type="component" value="Unassembled WGS sequence"/>
</dbReference>
<dbReference type="PANTHER" id="PTHR36039:SF2">
    <property type="entry name" value="RNA LIGASE_CYCLIC NUCLEOTIDE PHOSPHODIESTERASE FAMILY PROTEIN"/>
    <property type="match status" value="1"/>
</dbReference>
<dbReference type="EMBL" id="JMQC01000008">
    <property type="protein sequence ID" value="KFN01940.1"/>
    <property type="molecule type" value="Genomic_DNA"/>
</dbReference>
<sequence>MGNFMNDWESFYIDFPSVGTFPSNGTVFLAPTVTSKLLELHYSYHHFFQDFNDNSKSYYIPEKWVPHRTMMNHLNAKQFLYVMEYVYQKFNVKRAGIEKLK</sequence>
<dbReference type="SUPFAM" id="SSF55144">
    <property type="entry name" value="LigT-like"/>
    <property type="match status" value="1"/>
</dbReference>
<keyword evidence="1" id="KW-0436">Ligase</keyword>
<proteinExistence type="predicted"/>
<dbReference type="PANTHER" id="PTHR36039">
    <property type="match status" value="1"/>
</dbReference>
<reference evidence="1 2" key="1">
    <citation type="submission" date="2014-04" db="EMBL/GenBank/DDBJ databases">
        <authorList>
            <person name="Bishop-Lilly K.A."/>
            <person name="Broomall S.M."/>
            <person name="Chain P.S."/>
            <person name="Chertkov O."/>
            <person name="Coyne S.R."/>
            <person name="Daligault H.E."/>
            <person name="Davenport K.W."/>
            <person name="Erkkila T."/>
            <person name="Frey K.G."/>
            <person name="Gibbons H.S."/>
            <person name="Gu W."/>
            <person name="Jaissle J."/>
            <person name="Johnson S.L."/>
            <person name="Koroleva G.I."/>
            <person name="Ladner J.T."/>
            <person name="Lo C.-C."/>
            <person name="Minogue T.D."/>
            <person name="Munk C."/>
            <person name="Palacios G.F."/>
            <person name="Redden C.L."/>
            <person name="Rosenzweig C.N."/>
            <person name="Scholz M.B."/>
            <person name="Teshima H."/>
            <person name="Xu Y."/>
        </authorList>
    </citation>
    <scope>NUCLEOTIDE SEQUENCE [LARGE SCALE GENOMIC DNA]</scope>
    <source>
        <strain evidence="1 2">BHP</strain>
    </source>
</reference>
<comment type="caution">
    <text evidence="1">The sequence shown here is derived from an EMBL/GenBank/DDBJ whole genome shotgun (WGS) entry which is preliminary data.</text>
</comment>
<dbReference type="AlphaFoldDB" id="A0A090YU35"/>
<accession>A0A090YU35</accession>
<dbReference type="Pfam" id="PF13563">
    <property type="entry name" value="2_5_RNA_ligase2"/>
    <property type="match status" value="1"/>
</dbReference>
<protein>
    <submittedName>
        <fullName evidence="1">2'-5' RNA ligase superfamily protein</fullName>
    </submittedName>
</protein>
<dbReference type="GO" id="GO:0016874">
    <property type="term" value="F:ligase activity"/>
    <property type="evidence" value="ECO:0007669"/>
    <property type="project" value="UniProtKB-KW"/>
</dbReference>
<organism evidence="1 2">
    <name type="scientific">Bacillus clarus</name>
    <dbReference type="NCBI Taxonomy" id="2338372"/>
    <lineage>
        <taxon>Bacteria</taxon>
        <taxon>Bacillati</taxon>
        <taxon>Bacillota</taxon>
        <taxon>Bacilli</taxon>
        <taxon>Bacillales</taxon>
        <taxon>Bacillaceae</taxon>
        <taxon>Bacillus</taxon>
        <taxon>Bacillus cereus group</taxon>
    </lineage>
</organism>
<dbReference type="InterPro" id="IPR009097">
    <property type="entry name" value="Cyclic_Pdiesterase"/>
</dbReference>
<evidence type="ECO:0000313" key="1">
    <source>
        <dbReference type="EMBL" id="KFN01940.1"/>
    </source>
</evidence>
<dbReference type="Gene3D" id="3.90.1140.10">
    <property type="entry name" value="Cyclic phosphodiesterase"/>
    <property type="match status" value="1"/>
</dbReference>